<sequence>MLGEVVALHARRGSGEGVESRIVNVESPMDKPQMPSDGELHALARVVAEALTERGQTIVAAESCTGGWIAKTLTDLPGSSHWFECGVVAYSYEAKEALLGVNPHTLERTGAVSQETAVEMVSGALARFGATVAVAVTGIAGPSGGTPDKPVGTVWIAWKRRGGYARAELFHFGGDREAVRRQTVAQALIGVRKILTD</sequence>
<protein>
    <submittedName>
        <fullName evidence="2 3">Damage-inducible protein CinA</fullName>
    </submittedName>
</protein>
<name>A0A0K8QLR7_9GAMM</name>
<evidence type="ECO:0000313" key="4">
    <source>
        <dbReference type="Proteomes" id="UP000253740"/>
    </source>
</evidence>
<organism evidence="3">
    <name type="scientific">Mizugakiibacter sediminis</name>
    <dbReference type="NCBI Taxonomy" id="1475481"/>
    <lineage>
        <taxon>Bacteria</taxon>
        <taxon>Pseudomonadati</taxon>
        <taxon>Pseudomonadota</taxon>
        <taxon>Gammaproteobacteria</taxon>
        <taxon>Lysobacterales</taxon>
        <taxon>Rhodanobacteraceae</taxon>
        <taxon>Mizugakiibacter</taxon>
    </lineage>
</organism>
<dbReference type="AlphaFoldDB" id="A0A0K8QLR7"/>
<keyword evidence="4" id="KW-1185">Reference proteome</keyword>
<dbReference type="Pfam" id="PF02464">
    <property type="entry name" value="CinA"/>
    <property type="match status" value="1"/>
</dbReference>
<dbReference type="Proteomes" id="UP000253740">
    <property type="component" value="Unassembled WGS sequence"/>
</dbReference>
<dbReference type="InterPro" id="IPR008136">
    <property type="entry name" value="CinA_C"/>
</dbReference>
<dbReference type="HOGENOM" id="CLU_030805_1_1_6"/>
<accession>A0A0K8QLR7</accession>
<proteinExistence type="predicted"/>
<evidence type="ECO:0000259" key="1">
    <source>
        <dbReference type="Pfam" id="PF02464"/>
    </source>
</evidence>
<dbReference type="Gene3D" id="3.90.950.20">
    <property type="entry name" value="CinA-like"/>
    <property type="match status" value="1"/>
</dbReference>
<dbReference type="STRING" id="1475481.GCA_000953855_01194"/>
<dbReference type="InterPro" id="IPR036653">
    <property type="entry name" value="CinA-like_C"/>
</dbReference>
<reference evidence="2" key="1">
    <citation type="submission" date="2015-03" db="EMBL/GenBank/DDBJ databases">
        <title>Draft genome sequence of Mizugakiibacter sediminis skMP5.</title>
        <authorList>
            <person name="Watanabe T."/>
            <person name="Kojima H."/>
            <person name="Fukui M."/>
        </authorList>
    </citation>
    <scope>NUCLEOTIDE SEQUENCE</scope>
    <source>
        <strain evidence="2">SkMP5</strain>
    </source>
</reference>
<dbReference type="EMBL" id="DF970177">
    <property type="protein sequence ID" value="GAP65885.1"/>
    <property type="molecule type" value="Genomic_DNA"/>
</dbReference>
<dbReference type="EMBL" id="DF952378">
    <property type="protein sequence ID" value="GAN44421.1"/>
    <property type="molecule type" value="Genomic_DNA"/>
</dbReference>
<feature type="domain" description="CinA C-terminal" evidence="1">
    <location>
        <begin position="42"/>
        <end position="194"/>
    </location>
</feature>
<evidence type="ECO:0000313" key="3">
    <source>
        <dbReference type="EMBL" id="GAP65885.1"/>
    </source>
</evidence>
<dbReference type="SUPFAM" id="SSF142433">
    <property type="entry name" value="CinA-like"/>
    <property type="match status" value="1"/>
</dbReference>
<gene>
    <name evidence="2" type="ORF">MBSD_0956</name>
    <name evidence="3" type="ORF">MBSD_n1176</name>
</gene>
<dbReference type="NCBIfam" id="TIGR00199">
    <property type="entry name" value="PncC_domain"/>
    <property type="match status" value="1"/>
</dbReference>
<evidence type="ECO:0000313" key="2">
    <source>
        <dbReference type="EMBL" id="GAN44421.1"/>
    </source>
</evidence>
<reference evidence="3" key="2">
    <citation type="submission" date="2015-08" db="EMBL/GenBank/DDBJ databases">
        <title>Complete DNA Sequence of Pseudomonas syringae pv. actinidiae, the Causal Agent of Kiwifruit Canker Disease.</title>
        <authorList>
            <person name="Rikkerink E.H.A."/>
            <person name="Fineran P.C."/>
        </authorList>
    </citation>
    <scope>NUCLEOTIDE SEQUENCE</scope>
    <source>
        <strain evidence="3">SkMP5</strain>
    </source>
</reference>